<keyword evidence="1 3" id="KW-0479">Metal-binding</keyword>
<dbReference type="Pfam" id="PF20511">
    <property type="entry name" value="PMI_typeI_cat"/>
    <property type="match status" value="1"/>
</dbReference>
<evidence type="ECO:0000259" key="5">
    <source>
        <dbReference type="Pfam" id="PF20511"/>
    </source>
</evidence>
<feature type="domain" description="Phosphomannose isomerase type I catalytic" evidence="5">
    <location>
        <begin position="5"/>
        <end position="103"/>
    </location>
</feature>
<dbReference type="EMBL" id="DWWD01000022">
    <property type="protein sequence ID" value="HJC49985.1"/>
    <property type="molecule type" value="Genomic_DNA"/>
</dbReference>
<proteinExistence type="predicted"/>
<comment type="caution">
    <text evidence="6">The sequence shown here is derived from an EMBL/GenBank/DDBJ whole genome shotgun (WGS) entry which is preliminary data.</text>
</comment>
<name>A0A9D2PIB2_9FIRM</name>
<gene>
    <name evidence="6" type="ORF">H9754_05290</name>
</gene>
<dbReference type="GO" id="GO:0005975">
    <property type="term" value="P:carbohydrate metabolic process"/>
    <property type="evidence" value="ECO:0007669"/>
    <property type="project" value="InterPro"/>
</dbReference>
<dbReference type="AlphaFoldDB" id="A0A9D2PIB2"/>
<dbReference type="InterPro" id="IPR014710">
    <property type="entry name" value="RmlC-like_jellyroll"/>
</dbReference>
<dbReference type="GO" id="GO:0004476">
    <property type="term" value="F:mannose-6-phosphate isomerase activity"/>
    <property type="evidence" value="ECO:0007669"/>
    <property type="project" value="InterPro"/>
</dbReference>
<protein>
    <submittedName>
        <fullName evidence="6">Class I mannose-6-phosphate isomerase</fullName>
    </submittedName>
</protein>
<evidence type="ECO:0000313" key="6">
    <source>
        <dbReference type="EMBL" id="HJC49985.1"/>
    </source>
</evidence>
<dbReference type="InterPro" id="IPR046457">
    <property type="entry name" value="PMI_typeI_cat"/>
</dbReference>
<organism evidence="6 7">
    <name type="scientific">Candidatus Anaerostipes avistercoris</name>
    <dbReference type="NCBI Taxonomy" id="2838462"/>
    <lineage>
        <taxon>Bacteria</taxon>
        <taxon>Bacillati</taxon>
        <taxon>Bacillota</taxon>
        <taxon>Clostridia</taxon>
        <taxon>Lachnospirales</taxon>
        <taxon>Lachnospiraceae</taxon>
        <taxon>Anaerostipes</taxon>
    </lineage>
</organism>
<accession>A0A9D2PIB2</accession>
<evidence type="ECO:0000256" key="4">
    <source>
        <dbReference type="PIRSR" id="PIRSR036894-2"/>
    </source>
</evidence>
<keyword evidence="2 3" id="KW-0862">Zinc</keyword>
<dbReference type="InterPro" id="IPR011051">
    <property type="entry name" value="RmlC_Cupin_sf"/>
</dbReference>
<keyword evidence="6" id="KW-0413">Isomerase</keyword>
<sequence>MKRIVKIEPFYEPRIWGGGTRLAEEFHYKTDVEPLGEVYNVVALAGHADCFVPEMNRTLSQLYIDCPEWFQCETPELPVRVNILDPVEDLSIQIHPDDDFAAKYNGGRGKPEAWVILDTPEDGEIEFGHYAETKEEFKNWTENHRWDKLLRYLKAEKDGFINIPAGTLHAIGKGVLTYNVSRNADCTLRLYDYDRIDPSTGQKREIQPEEVYDNVNLPDKMISFQQFPEADEFGVKVTRYWDEPGLYTLYRLRVEKKGKFLHDQFAFYTCVKGEGKIHGVPVRQGETLLVPAEMGWVCFEGNMDLFLASYRNEMLRWEECQ</sequence>
<comment type="cofactor">
    <cofactor evidence="3">
        <name>Zn(2+)</name>
        <dbReference type="ChEBI" id="CHEBI:29105"/>
    </cofactor>
    <text evidence="3">Binds 1 zinc ion per subunit.</text>
</comment>
<dbReference type="Gene3D" id="2.60.120.10">
    <property type="entry name" value="Jelly Rolls"/>
    <property type="match status" value="2"/>
</dbReference>
<evidence type="ECO:0000256" key="2">
    <source>
        <dbReference type="ARBA" id="ARBA00022833"/>
    </source>
</evidence>
<dbReference type="InterPro" id="IPR014628">
    <property type="entry name" value="Man6P_isomerase_Firm_short"/>
</dbReference>
<evidence type="ECO:0000256" key="3">
    <source>
        <dbReference type="PIRSR" id="PIRSR036894-1"/>
    </source>
</evidence>
<evidence type="ECO:0000256" key="1">
    <source>
        <dbReference type="ARBA" id="ARBA00022723"/>
    </source>
</evidence>
<dbReference type="CDD" id="cd07010">
    <property type="entry name" value="cupin_PMI_type_I_N_bac"/>
    <property type="match status" value="1"/>
</dbReference>
<reference evidence="6" key="1">
    <citation type="journal article" date="2021" name="PeerJ">
        <title>Extensive microbial diversity within the chicken gut microbiome revealed by metagenomics and culture.</title>
        <authorList>
            <person name="Gilroy R."/>
            <person name="Ravi A."/>
            <person name="Getino M."/>
            <person name="Pursley I."/>
            <person name="Horton D.L."/>
            <person name="Alikhan N.F."/>
            <person name="Baker D."/>
            <person name="Gharbi K."/>
            <person name="Hall N."/>
            <person name="Watson M."/>
            <person name="Adriaenssens E.M."/>
            <person name="Foster-Nyarko E."/>
            <person name="Jarju S."/>
            <person name="Secka A."/>
            <person name="Antonio M."/>
            <person name="Oren A."/>
            <person name="Chaudhuri R.R."/>
            <person name="La Ragione R."/>
            <person name="Hildebrand F."/>
            <person name="Pallen M.J."/>
        </authorList>
    </citation>
    <scope>NUCLEOTIDE SEQUENCE</scope>
    <source>
        <strain evidence="6">ChiSjej3B21-8574</strain>
    </source>
</reference>
<dbReference type="PANTHER" id="PTHR42742:SF3">
    <property type="entry name" value="FRUCTOKINASE"/>
    <property type="match status" value="1"/>
</dbReference>
<dbReference type="SUPFAM" id="SSF51182">
    <property type="entry name" value="RmlC-like cupins"/>
    <property type="match status" value="1"/>
</dbReference>
<feature type="binding site" evidence="3">
    <location>
        <position position="95"/>
    </location>
    <ligand>
        <name>Zn(2+)</name>
        <dbReference type="ChEBI" id="CHEBI:29105"/>
    </ligand>
</feature>
<evidence type="ECO:0000313" key="7">
    <source>
        <dbReference type="Proteomes" id="UP000823904"/>
    </source>
</evidence>
<dbReference type="Proteomes" id="UP000823904">
    <property type="component" value="Unassembled WGS sequence"/>
</dbReference>
<reference evidence="6" key="2">
    <citation type="submission" date="2021-04" db="EMBL/GenBank/DDBJ databases">
        <authorList>
            <person name="Gilroy R."/>
        </authorList>
    </citation>
    <scope>NUCLEOTIDE SEQUENCE</scope>
    <source>
        <strain evidence="6">ChiSjej3B21-8574</strain>
    </source>
</reference>
<dbReference type="PANTHER" id="PTHR42742">
    <property type="entry name" value="TRANSCRIPTIONAL REPRESSOR MPRA"/>
    <property type="match status" value="1"/>
</dbReference>
<feature type="binding site" evidence="3">
    <location>
        <position position="169"/>
    </location>
    <ligand>
        <name>Zn(2+)</name>
        <dbReference type="ChEBI" id="CHEBI:29105"/>
    </ligand>
</feature>
<dbReference type="GO" id="GO:0008270">
    <property type="term" value="F:zinc ion binding"/>
    <property type="evidence" value="ECO:0007669"/>
    <property type="project" value="InterPro"/>
</dbReference>
<feature type="active site" evidence="4">
    <location>
        <position position="189"/>
    </location>
</feature>
<dbReference type="InterPro" id="IPR051804">
    <property type="entry name" value="Carb_Metab_Reg_Kinase/Isom"/>
</dbReference>
<dbReference type="PIRSF" id="PIRSF036894">
    <property type="entry name" value="PMI_Firm_short"/>
    <property type="match status" value="1"/>
</dbReference>
<feature type="binding site" evidence="3">
    <location>
        <position position="112"/>
    </location>
    <ligand>
        <name>Zn(2+)</name>
        <dbReference type="ChEBI" id="CHEBI:29105"/>
    </ligand>
</feature>